<dbReference type="AlphaFoldDB" id="A0A507D6A3"/>
<organism evidence="1 2">
    <name type="scientific">Synchytrium endobioticum</name>
    <dbReference type="NCBI Taxonomy" id="286115"/>
    <lineage>
        <taxon>Eukaryota</taxon>
        <taxon>Fungi</taxon>
        <taxon>Fungi incertae sedis</taxon>
        <taxon>Chytridiomycota</taxon>
        <taxon>Chytridiomycota incertae sedis</taxon>
        <taxon>Chytridiomycetes</taxon>
        <taxon>Synchytriales</taxon>
        <taxon>Synchytriaceae</taxon>
        <taxon>Synchytrium</taxon>
    </lineage>
</organism>
<evidence type="ECO:0000313" key="2">
    <source>
        <dbReference type="Proteomes" id="UP000320475"/>
    </source>
</evidence>
<accession>A0A507D6A3</accession>
<evidence type="ECO:0000313" key="1">
    <source>
        <dbReference type="EMBL" id="TPX46855.1"/>
    </source>
</evidence>
<gene>
    <name evidence="1" type="ORF">SeLEV6574_g02988</name>
</gene>
<comment type="caution">
    <text evidence="1">The sequence shown here is derived from an EMBL/GenBank/DDBJ whole genome shotgun (WGS) entry which is preliminary data.</text>
</comment>
<name>A0A507D6A3_9FUNG</name>
<proteinExistence type="predicted"/>
<dbReference type="Proteomes" id="UP000320475">
    <property type="component" value="Unassembled WGS sequence"/>
</dbReference>
<dbReference type="VEuPathDB" id="FungiDB:SeMB42_g02683"/>
<protein>
    <submittedName>
        <fullName evidence="1">Uncharacterized protein</fullName>
    </submittedName>
</protein>
<sequence length="158" mass="18070">MVQVCDRDYNAARNILYCFLYKRAFAERPRPFKCGPNRVGLTTTLNSSRRSDDLDQIRVPGPDTFFYLLTIDRQQKRVAVSTTNICYVNKRRCSGAFCFVAIPASLISKSISKRPRNLPPMTKKKLAVLYDTSHTCLYCTYRPATAAPALKLLHPYYC</sequence>
<reference evidence="1 2" key="1">
    <citation type="journal article" date="2019" name="Sci. Rep.">
        <title>Comparative genomics of chytrid fungi reveal insights into the obligate biotrophic and pathogenic lifestyle of Synchytrium endobioticum.</title>
        <authorList>
            <person name="van de Vossenberg B.T.L.H."/>
            <person name="Warris S."/>
            <person name="Nguyen H.D.T."/>
            <person name="van Gent-Pelzer M.P.E."/>
            <person name="Joly D.L."/>
            <person name="van de Geest H.C."/>
            <person name="Bonants P.J.M."/>
            <person name="Smith D.S."/>
            <person name="Levesque C.A."/>
            <person name="van der Lee T.A.J."/>
        </authorList>
    </citation>
    <scope>NUCLEOTIDE SEQUENCE [LARGE SCALE GENOMIC DNA]</scope>
    <source>
        <strain evidence="1 2">LEV6574</strain>
    </source>
</reference>
<dbReference type="EMBL" id="QEAM01000092">
    <property type="protein sequence ID" value="TPX46855.1"/>
    <property type="molecule type" value="Genomic_DNA"/>
</dbReference>